<evidence type="ECO:0000313" key="2">
    <source>
        <dbReference type="Proteomes" id="UP001492380"/>
    </source>
</evidence>
<dbReference type="Proteomes" id="UP001492380">
    <property type="component" value="Unassembled WGS sequence"/>
</dbReference>
<proteinExistence type="predicted"/>
<organism evidence="1 2">
    <name type="scientific">Phyllosticta capitalensis</name>
    <dbReference type="NCBI Taxonomy" id="121624"/>
    <lineage>
        <taxon>Eukaryota</taxon>
        <taxon>Fungi</taxon>
        <taxon>Dikarya</taxon>
        <taxon>Ascomycota</taxon>
        <taxon>Pezizomycotina</taxon>
        <taxon>Dothideomycetes</taxon>
        <taxon>Dothideomycetes incertae sedis</taxon>
        <taxon>Botryosphaeriales</taxon>
        <taxon>Phyllostictaceae</taxon>
        <taxon>Phyllosticta</taxon>
    </lineage>
</organism>
<protein>
    <submittedName>
        <fullName evidence="1">Uncharacterized protein</fullName>
    </submittedName>
</protein>
<evidence type="ECO:0000313" key="1">
    <source>
        <dbReference type="EMBL" id="KAK8237858.1"/>
    </source>
</evidence>
<reference evidence="1 2" key="1">
    <citation type="submission" date="2024-04" db="EMBL/GenBank/DDBJ databases">
        <title>Phyllosticta paracitricarpa is synonymous to the EU quarantine fungus P. citricarpa based on phylogenomic analyses.</title>
        <authorList>
            <consortium name="Lawrence Berkeley National Laboratory"/>
            <person name="Van Ingen-Buijs V.A."/>
            <person name="Van Westerhoven A.C."/>
            <person name="Haridas S."/>
            <person name="Skiadas P."/>
            <person name="Martin F."/>
            <person name="Groenewald J.Z."/>
            <person name="Crous P.W."/>
            <person name="Seidl M.F."/>
        </authorList>
    </citation>
    <scope>NUCLEOTIDE SEQUENCE [LARGE SCALE GENOMIC DNA]</scope>
    <source>
        <strain evidence="1 2">CBS 123374</strain>
    </source>
</reference>
<name>A0ABR1YS79_9PEZI</name>
<keyword evidence="2" id="KW-1185">Reference proteome</keyword>
<dbReference type="EMBL" id="JBBWRZ010000004">
    <property type="protein sequence ID" value="KAK8237858.1"/>
    <property type="molecule type" value="Genomic_DNA"/>
</dbReference>
<gene>
    <name evidence="1" type="ORF">HDK90DRAFT_206048</name>
</gene>
<sequence>MPVAGLSASAVLLDLTMMDVTVTSPILMALLAHIGSLFPPSRVSIDLDETSSTSVDFMRTSICDCDDQTSAQDHSFSPLFSTQSIIQSPTACASATSLAARPDSSLHLSTDQTKPNQARACFLPGKPKTQTLSGASKRYVVGSEKCSDAGSGPNPTQPTLFCRVGFGFTLFPYAMAC</sequence>
<accession>A0ABR1YS79</accession>
<comment type="caution">
    <text evidence="1">The sequence shown here is derived from an EMBL/GenBank/DDBJ whole genome shotgun (WGS) entry which is preliminary data.</text>
</comment>